<dbReference type="Proteomes" id="UP000242791">
    <property type="component" value="Unassembled WGS sequence"/>
</dbReference>
<dbReference type="AlphaFoldDB" id="A0A1J9RAI8"/>
<sequence>MTSEQTYPSVFRVGLVQMYPKPLDPPHNFGVAVAHMRDAASQGASLVVLPEYHLTSWAPDDPKFATLASEAWDYILKYQEIAKELNINIVPSTVVTTDPNSASYPKAPQELPKPDVYDFATPEGGSTSAPLLFNVAPFISHNGELLGLYTKANLWLPEREYLTAHPPYLPPRIPLLPLAQDQQSNFKSSICRTPVQCPMLKHS</sequence>
<reference evidence="3 4" key="1">
    <citation type="submission" date="2015-08" db="EMBL/GenBank/DDBJ databases">
        <title>Emmonsia species relationships and genome sequence.</title>
        <authorList>
            <person name="Cuomo C.A."/>
            <person name="Schwartz I.S."/>
            <person name="Kenyon C."/>
            <person name="De Hoog G.S."/>
            <person name="Govender N.P."/>
            <person name="Botha A."/>
            <person name="Moreno L."/>
            <person name="De Vries M."/>
            <person name="Munoz J.F."/>
            <person name="Stielow J.B."/>
        </authorList>
    </citation>
    <scope>NUCLEOTIDE SEQUENCE [LARGE SCALE GENOMIC DNA]</scope>
    <source>
        <strain evidence="3 4">EI222</strain>
    </source>
</reference>
<dbReference type="OrthoDB" id="412018at2759"/>
<dbReference type="GO" id="GO:0016811">
    <property type="term" value="F:hydrolase activity, acting on carbon-nitrogen (but not peptide) bonds, in linear amides"/>
    <property type="evidence" value="ECO:0007669"/>
    <property type="project" value="TreeGrafter"/>
</dbReference>
<keyword evidence="4" id="KW-1185">Reference proteome</keyword>
<organism evidence="3 4">
    <name type="scientific">Blastomyces percursus</name>
    <dbReference type="NCBI Taxonomy" id="1658174"/>
    <lineage>
        <taxon>Eukaryota</taxon>
        <taxon>Fungi</taxon>
        <taxon>Dikarya</taxon>
        <taxon>Ascomycota</taxon>
        <taxon>Pezizomycotina</taxon>
        <taxon>Eurotiomycetes</taxon>
        <taxon>Eurotiomycetidae</taxon>
        <taxon>Onygenales</taxon>
        <taxon>Ajellomycetaceae</taxon>
        <taxon>Blastomyces</taxon>
    </lineage>
</organism>
<dbReference type="InterPro" id="IPR036526">
    <property type="entry name" value="C-N_Hydrolase_sf"/>
</dbReference>
<dbReference type="InterPro" id="IPR050345">
    <property type="entry name" value="Aliph_Amidase/BUP"/>
</dbReference>
<dbReference type="Gene3D" id="3.60.110.10">
    <property type="entry name" value="Carbon-nitrogen hydrolase"/>
    <property type="match status" value="1"/>
</dbReference>
<protein>
    <recommendedName>
        <fullName evidence="2">CN hydrolase domain-containing protein</fullName>
    </recommendedName>
</protein>
<evidence type="ECO:0000313" key="4">
    <source>
        <dbReference type="Proteomes" id="UP000242791"/>
    </source>
</evidence>
<dbReference type="CDD" id="cd07197">
    <property type="entry name" value="nitrilase"/>
    <property type="match status" value="1"/>
</dbReference>
<accession>A0A1J9RAI8</accession>
<keyword evidence="1" id="KW-0378">Hydrolase</keyword>
<evidence type="ECO:0000313" key="3">
    <source>
        <dbReference type="EMBL" id="OJD25004.1"/>
    </source>
</evidence>
<dbReference type="Pfam" id="PF00795">
    <property type="entry name" value="CN_hydrolase"/>
    <property type="match status" value="1"/>
</dbReference>
<dbReference type="VEuPathDB" id="FungiDB:ACJ73_03636"/>
<dbReference type="PANTHER" id="PTHR43674">
    <property type="entry name" value="NITRILASE C965.09-RELATED"/>
    <property type="match status" value="1"/>
</dbReference>
<comment type="caution">
    <text evidence="3">The sequence shown here is derived from an EMBL/GenBank/DDBJ whole genome shotgun (WGS) entry which is preliminary data.</text>
</comment>
<dbReference type="SUPFAM" id="SSF56317">
    <property type="entry name" value="Carbon-nitrogen hydrolase"/>
    <property type="match status" value="1"/>
</dbReference>
<dbReference type="PROSITE" id="PS50263">
    <property type="entry name" value="CN_HYDROLASE"/>
    <property type="match status" value="1"/>
</dbReference>
<feature type="domain" description="CN hydrolase" evidence="2">
    <location>
        <begin position="11"/>
        <end position="203"/>
    </location>
</feature>
<gene>
    <name evidence="3" type="ORF">ACJ73_03636</name>
</gene>
<evidence type="ECO:0000256" key="1">
    <source>
        <dbReference type="ARBA" id="ARBA00022801"/>
    </source>
</evidence>
<evidence type="ECO:0000259" key="2">
    <source>
        <dbReference type="PROSITE" id="PS50263"/>
    </source>
</evidence>
<dbReference type="EMBL" id="LGTZ01000449">
    <property type="protein sequence ID" value="OJD25004.1"/>
    <property type="molecule type" value="Genomic_DNA"/>
</dbReference>
<dbReference type="InterPro" id="IPR003010">
    <property type="entry name" value="C-N_Hydrolase"/>
</dbReference>
<dbReference type="PANTHER" id="PTHR43674:SF16">
    <property type="entry name" value="CARBON-NITROGEN FAMILY, PUTATIVE (AFU_ORTHOLOGUE AFUA_5G02350)-RELATED"/>
    <property type="match status" value="1"/>
</dbReference>
<name>A0A1J9RAI8_9EURO</name>
<dbReference type="STRING" id="1658174.A0A1J9RAI8"/>
<proteinExistence type="predicted"/>